<dbReference type="InterPro" id="IPR014001">
    <property type="entry name" value="Helicase_ATP-bd"/>
</dbReference>
<feature type="region of interest" description="Disordered" evidence="3">
    <location>
        <begin position="673"/>
        <end position="692"/>
    </location>
</feature>
<comment type="caution">
    <text evidence="6">The sequence shown here is derived from an EMBL/GenBank/DDBJ whole genome shotgun (WGS) entry which is preliminary data.</text>
</comment>
<keyword evidence="1" id="KW-0547">Nucleotide-binding</keyword>
<organism evidence="6 7">
    <name type="scientific">Enhygromyxa salina</name>
    <dbReference type="NCBI Taxonomy" id="215803"/>
    <lineage>
        <taxon>Bacteria</taxon>
        <taxon>Pseudomonadati</taxon>
        <taxon>Myxococcota</taxon>
        <taxon>Polyangia</taxon>
        <taxon>Nannocystales</taxon>
        <taxon>Nannocystaceae</taxon>
        <taxon>Enhygromyxa</taxon>
    </lineage>
</organism>
<feature type="domain" description="Helicase ATP-binding" evidence="4">
    <location>
        <begin position="72"/>
        <end position="255"/>
    </location>
</feature>
<dbReference type="PROSITE" id="PS51194">
    <property type="entry name" value="HELICASE_CTER"/>
    <property type="match status" value="1"/>
</dbReference>
<dbReference type="AlphaFoldDB" id="A0A0C2D8F7"/>
<dbReference type="PANTHER" id="PTHR47957">
    <property type="entry name" value="ATP-DEPENDENT HELICASE HRQ1"/>
    <property type="match status" value="1"/>
</dbReference>
<evidence type="ECO:0000256" key="3">
    <source>
        <dbReference type="SAM" id="MobiDB-lite"/>
    </source>
</evidence>
<name>A0A0C2D8F7_9BACT</name>
<feature type="domain" description="Helicase C-terminal" evidence="5">
    <location>
        <begin position="281"/>
        <end position="526"/>
    </location>
</feature>
<dbReference type="CDD" id="cd17923">
    <property type="entry name" value="DEXHc_Hrq1-like"/>
    <property type="match status" value="1"/>
</dbReference>
<keyword evidence="6" id="KW-0347">Helicase</keyword>
<keyword evidence="6" id="KW-0378">Hydrolase</keyword>
<dbReference type="InterPro" id="IPR011545">
    <property type="entry name" value="DEAD/DEAH_box_helicase_dom"/>
</dbReference>
<dbReference type="SUPFAM" id="SSF52540">
    <property type="entry name" value="P-loop containing nucleoside triphosphate hydrolases"/>
    <property type="match status" value="1"/>
</dbReference>
<accession>A0A0C2D8F7</accession>
<dbReference type="GO" id="GO:0036297">
    <property type="term" value="P:interstrand cross-link repair"/>
    <property type="evidence" value="ECO:0007669"/>
    <property type="project" value="TreeGrafter"/>
</dbReference>
<proteinExistence type="predicted"/>
<dbReference type="InterPro" id="IPR027417">
    <property type="entry name" value="P-loop_NTPase"/>
</dbReference>
<protein>
    <submittedName>
        <fullName evidence="6">ATP-dependent RNA helicase</fullName>
    </submittedName>
</protein>
<dbReference type="Proteomes" id="UP000031599">
    <property type="component" value="Unassembled WGS sequence"/>
</dbReference>
<dbReference type="Pfam" id="PF00271">
    <property type="entry name" value="Helicase_C"/>
    <property type="match status" value="1"/>
</dbReference>
<dbReference type="SMART" id="SM00490">
    <property type="entry name" value="HELICc"/>
    <property type="match status" value="1"/>
</dbReference>
<feature type="region of interest" description="Disordered" evidence="3">
    <location>
        <begin position="330"/>
        <end position="359"/>
    </location>
</feature>
<evidence type="ECO:0000256" key="1">
    <source>
        <dbReference type="ARBA" id="ARBA00022741"/>
    </source>
</evidence>
<dbReference type="CDD" id="cd18797">
    <property type="entry name" value="SF2_C_Hrq"/>
    <property type="match status" value="1"/>
</dbReference>
<dbReference type="GO" id="GO:0006289">
    <property type="term" value="P:nucleotide-excision repair"/>
    <property type="evidence" value="ECO:0007669"/>
    <property type="project" value="TreeGrafter"/>
</dbReference>
<evidence type="ECO:0000313" key="7">
    <source>
        <dbReference type="Proteomes" id="UP000031599"/>
    </source>
</evidence>
<evidence type="ECO:0000256" key="2">
    <source>
        <dbReference type="ARBA" id="ARBA00022840"/>
    </source>
</evidence>
<dbReference type="Gene3D" id="3.40.50.300">
    <property type="entry name" value="P-loop containing nucleotide triphosphate hydrolases"/>
    <property type="match status" value="2"/>
</dbReference>
<dbReference type="InterPro" id="IPR001650">
    <property type="entry name" value="Helicase_C-like"/>
</dbReference>
<reference evidence="6 7" key="1">
    <citation type="submission" date="2014-12" db="EMBL/GenBank/DDBJ databases">
        <title>Genome assembly of Enhygromyxa salina DSM 15201.</title>
        <authorList>
            <person name="Sharma G."/>
            <person name="Subramanian S."/>
        </authorList>
    </citation>
    <scope>NUCLEOTIDE SEQUENCE [LARGE SCALE GENOMIC DNA]</scope>
    <source>
        <strain evidence="6 7">DSM 15201</strain>
    </source>
</reference>
<dbReference type="GO" id="GO:0003676">
    <property type="term" value="F:nucleic acid binding"/>
    <property type="evidence" value="ECO:0007669"/>
    <property type="project" value="InterPro"/>
</dbReference>
<dbReference type="PANTHER" id="PTHR47957:SF3">
    <property type="entry name" value="ATP-DEPENDENT HELICASE HRQ1"/>
    <property type="match status" value="1"/>
</dbReference>
<dbReference type="Pfam" id="PF09369">
    <property type="entry name" value="MZB"/>
    <property type="match status" value="1"/>
</dbReference>
<dbReference type="PROSITE" id="PS51192">
    <property type="entry name" value="HELICASE_ATP_BIND_1"/>
    <property type="match status" value="1"/>
</dbReference>
<dbReference type="SMART" id="SM00487">
    <property type="entry name" value="DEXDc"/>
    <property type="match status" value="1"/>
</dbReference>
<dbReference type="Pfam" id="PF00270">
    <property type="entry name" value="DEAD"/>
    <property type="match status" value="1"/>
</dbReference>
<dbReference type="GO" id="GO:0043138">
    <property type="term" value="F:3'-5' DNA helicase activity"/>
    <property type="evidence" value="ECO:0007669"/>
    <property type="project" value="TreeGrafter"/>
</dbReference>
<evidence type="ECO:0000259" key="5">
    <source>
        <dbReference type="PROSITE" id="PS51194"/>
    </source>
</evidence>
<dbReference type="GO" id="GO:0005524">
    <property type="term" value="F:ATP binding"/>
    <property type="evidence" value="ECO:0007669"/>
    <property type="project" value="UniProtKB-KW"/>
</dbReference>
<dbReference type="EMBL" id="JMCC02000040">
    <property type="protein sequence ID" value="KIG16242.1"/>
    <property type="molecule type" value="Genomic_DNA"/>
</dbReference>
<feature type="compositionally biased region" description="Polar residues" evidence="3">
    <location>
        <begin position="336"/>
        <end position="346"/>
    </location>
</feature>
<sequence length="909" mass="98627">MGRVPVGHASARLDHVVASITDLEDIDLVTVRRTPPRAGVSGEWPAWIDARVRQCFATIGVDRPYAHQQRGLDALHAGRDLVLATATASGKSLCYQAPVLQAALADPAARALFLFPTKALARDQVEAFRKLVGPNTPLQGCVGAGTYDGDTPPDQRRAARARAHVIATNPDMLHRAVLPHHDRWSAFLSGLRYVVIDELHTYRGVFGSHVANVLRRLWRVCAFHGSRPQLITCSATIANPRELAASLCAREDFEVIDQSSAPVGPRTFVVVNPAVVDPLTGVRRDYLKCTRAVLGRLRAADLTTLAFCRTRKAVELLTRYLREDECGVHERDRSPMQPTNGVNQQPLGPGGFRPQGKTAIGPWARLQNQPASQFRRPPEHAGPVDPGAVARARRTIRGYRGGYLPEHRREIEAALREGEAKVVTSTNALELGMDIGGLDAVVLAGYPGTRAATWQRSGRAGRRQDPSLTIMVLSSRPLDQFVCAAPEFLFGEPPEHARLDALNPEILVPHLRCAAYELPFGFQAPGSVSEVEQPWWSSWGGLTTEELAGALDYLGERGALLREQEADGGLRFYAIGSAFPADAVDLRGSLEENFTVVEDVPGRAEHGRILAEVDFEDGPLYLHPGAIYPLEGKTYEVRRLDWDERKAYVHEAAVTYYTEAVCNLRVRMLEGDRSDEGSGASQGDPRRVPSGTGYAHVVRAVPGFKKLRFRTHENVGFGPVKLPDLELHTIAAYWGFPDQLLAWLGDPHRRSNAALAAAHAIRHVAAMVLMCEVQDLCHAVTSGLPGPDGVTAWAPVGFGRPPAEASMLASGRPTIYLYDDLPGGAGLSTQAHALGRPFFERVLAAVRGCGCANGCPTCIGTEVALDAGGSFGPTPTEAERVNLEHPEAVARRHARADLIATIEAMIDGL</sequence>
<evidence type="ECO:0000313" key="6">
    <source>
        <dbReference type="EMBL" id="KIG16242.1"/>
    </source>
</evidence>
<evidence type="ECO:0000259" key="4">
    <source>
        <dbReference type="PROSITE" id="PS51192"/>
    </source>
</evidence>
<keyword evidence="2" id="KW-0067">ATP-binding</keyword>
<gene>
    <name evidence="6" type="ORF">DB30_04702</name>
</gene>
<dbReference type="InterPro" id="IPR018973">
    <property type="entry name" value="MZB"/>
</dbReference>